<feature type="domain" description="Acyltransferase MbtK/IucB-like conserved" evidence="2">
    <location>
        <begin position="154"/>
        <end position="202"/>
    </location>
</feature>
<dbReference type="GO" id="GO:0016410">
    <property type="term" value="F:N-acyltransferase activity"/>
    <property type="evidence" value="ECO:0007669"/>
    <property type="project" value="TreeGrafter"/>
</dbReference>
<dbReference type="SMART" id="SM01006">
    <property type="entry name" value="AlcB"/>
    <property type="match status" value="1"/>
</dbReference>
<gene>
    <name evidence="3" type="ORF">APB76_08140</name>
</gene>
<protein>
    <submittedName>
        <fullName evidence="3">Siderophore biosynthesis protein</fullName>
    </submittedName>
</protein>
<dbReference type="Pfam" id="PF13523">
    <property type="entry name" value="Acetyltransf_8"/>
    <property type="match status" value="1"/>
</dbReference>
<dbReference type="AlphaFoldDB" id="A0A177Y2Z6"/>
<sequence>MTGNRHALNTLPIGQSVQQQGDKCCIDLGEGRITVSNESDGYWIVSENTLTDSEYVKALVVLLEQRKDIRCIELNENSASALEDIVQVSAEGIRLVWRESLLQLPEFWLQQQRRLIPHKQILAGNGYHPLRPRPQKGELYSRYIPELGQTLSLIGLDVEQHAELFSKWQNSERVAAFWEQTGTLEEHKAYLEEQLVNDKNQLLIVCLNNEPFAYIEAYWTKEDRIAPYYAAGDYDRGIHMLVGEEHHRGSHKVAAWLPSVCHFLYLSDPRTEKIVSEPRADNAKMIGYLQKFGFAKLKEFDFPHKRAALMCQLRDTFFSDCF</sequence>
<organism evidence="3 4">
    <name type="scientific">Vibrio bivalvicida</name>
    <dbReference type="NCBI Taxonomy" id="1276888"/>
    <lineage>
        <taxon>Bacteria</taxon>
        <taxon>Pseudomonadati</taxon>
        <taxon>Pseudomonadota</taxon>
        <taxon>Gammaproteobacteria</taxon>
        <taxon>Vibrionales</taxon>
        <taxon>Vibrionaceae</taxon>
        <taxon>Vibrio</taxon>
        <taxon>Vibrio oreintalis group</taxon>
    </lineage>
</organism>
<dbReference type="RefSeq" id="WP_054962198.1">
    <property type="nucleotide sequence ID" value="NZ_LLEI02000021.1"/>
</dbReference>
<reference evidence="3 4" key="1">
    <citation type="journal article" date="2016" name="Syst. Appl. Microbiol.">
        <title>Vibrio bivalvicida sp. nov., a novel larval pathogen for bivalve molluscs reared in a hatchery.</title>
        <authorList>
            <person name="Dubert J."/>
            <person name="Romalde J.L."/>
            <person name="Prado S."/>
            <person name="Barja J.L."/>
        </authorList>
    </citation>
    <scope>NUCLEOTIDE SEQUENCE [LARGE SCALE GENOMIC DNA]</scope>
    <source>
        <strain evidence="3 4">605</strain>
    </source>
</reference>
<comment type="caution">
    <text evidence="3">The sequence shown here is derived from an EMBL/GenBank/DDBJ whole genome shotgun (WGS) entry which is preliminary data.</text>
</comment>
<dbReference type="Gene3D" id="3.40.630.30">
    <property type="match status" value="1"/>
</dbReference>
<accession>A0A177Y2Z6</accession>
<dbReference type="InterPro" id="IPR016181">
    <property type="entry name" value="Acyl_CoA_acyltransferase"/>
</dbReference>
<dbReference type="PANTHER" id="PTHR31438:SF1">
    <property type="entry name" value="LYSINE N-ACYLTRANSFERASE C17G9.06C-RELATED"/>
    <property type="match status" value="1"/>
</dbReference>
<comment type="pathway">
    <text evidence="1">Siderophore biosynthesis.</text>
</comment>
<dbReference type="InterPro" id="IPR019432">
    <property type="entry name" value="Acyltransferase_MbtK/IucB-like"/>
</dbReference>
<dbReference type="PANTHER" id="PTHR31438">
    <property type="entry name" value="LYSINE N-ACYLTRANSFERASE C17G9.06C-RELATED"/>
    <property type="match status" value="1"/>
</dbReference>
<dbReference type="EMBL" id="LLEI02000021">
    <property type="protein sequence ID" value="OAJ95242.1"/>
    <property type="molecule type" value="Genomic_DNA"/>
</dbReference>
<evidence type="ECO:0000256" key="1">
    <source>
        <dbReference type="ARBA" id="ARBA00004924"/>
    </source>
</evidence>
<name>A0A177Y2Z6_9VIBR</name>
<dbReference type="SUPFAM" id="SSF55729">
    <property type="entry name" value="Acyl-CoA N-acyltransferases (Nat)"/>
    <property type="match status" value="1"/>
</dbReference>
<dbReference type="GO" id="GO:0019290">
    <property type="term" value="P:siderophore biosynthetic process"/>
    <property type="evidence" value="ECO:0007669"/>
    <property type="project" value="InterPro"/>
</dbReference>
<proteinExistence type="predicted"/>
<evidence type="ECO:0000259" key="2">
    <source>
        <dbReference type="SMART" id="SM01006"/>
    </source>
</evidence>
<evidence type="ECO:0000313" key="3">
    <source>
        <dbReference type="EMBL" id="OAJ95242.1"/>
    </source>
</evidence>
<evidence type="ECO:0000313" key="4">
    <source>
        <dbReference type="Proteomes" id="UP000078406"/>
    </source>
</evidence>
<dbReference type="Proteomes" id="UP000078406">
    <property type="component" value="Unassembled WGS sequence"/>
</dbReference>